<dbReference type="AlphaFoldDB" id="U4LQF4"/>
<accession>U4LQF4</accession>
<gene>
    <name evidence="1" type="ORF">PCON_03603</name>
</gene>
<reference evidence="1 2" key="1">
    <citation type="journal article" date="2013" name="PLoS Genet.">
        <title>The genome and development-dependent transcriptomes of Pyronema confluens: a window into fungal evolution.</title>
        <authorList>
            <person name="Traeger S."/>
            <person name="Altegoer F."/>
            <person name="Freitag M."/>
            <person name="Gabaldon T."/>
            <person name="Kempken F."/>
            <person name="Kumar A."/>
            <person name="Marcet-Houben M."/>
            <person name="Poggeler S."/>
            <person name="Stajich J.E."/>
            <person name="Nowrousian M."/>
        </authorList>
    </citation>
    <scope>NUCLEOTIDE SEQUENCE [LARGE SCALE GENOMIC DNA]</scope>
    <source>
        <strain evidence="2">CBS 100304</strain>
        <tissue evidence="1">Vegetative mycelium</tissue>
    </source>
</reference>
<proteinExistence type="predicted"/>
<dbReference type="EMBL" id="HF936526">
    <property type="protein sequence ID" value="CCX34391.1"/>
    <property type="molecule type" value="Genomic_DNA"/>
</dbReference>
<organism evidence="1 2">
    <name type="scientific">Pyronema omphalodes (strain CBS 100304)</name>
    <name type="common">Pyronema confluens</name>
    <dbReference type="NCBI Taxonomy" id="1076935"/>
    <lineage>
        <taxon>Eukaryota</taxon>
        <taxon>Fungi</taxon>
        <taxon>Dikarya</taxon>
        <taxon>Ascomycota</taxon>
        <taxon>Pezizomycotina</taxon>
        <taxon>Pezizomycetes</taxon>
        <taxon>Pezizales</taxon>
        <taxon>Pyronemataceae</taxon>
        <taxon>Pyronema</taxon>
    </lineage>
</organism>
<sequence length="21" mass="2404">MIYLMFDLFTIGCIKPLKGSI</sequence>
<protein>
    <submittedName>
        <fullName evidence="1">Uncharacterized protein</fullName>
    </submittedName>
</protein>
<evidence type="ECO:0000313" key="1">
    <source>
        <dbReference type="EMBL" id="CCX34391.1"/>
    </source>
</evidence>
<dbReference type="Proteomes" id="UP000018144">
    <property type="component" value="Unassembled WGS sequence"/>
</dbReference>
<evidence type="ECO:0000313" key="2">
    <source>
        <dbReference type="Proteomes" id="UP000018144"/>
    </source>
</evidence>
<keyword evidence="2" id="KW-1185">Reference proteome</keyword>
<name>U4LQF4_PYROM</name>